<feature type="transmembrane region" description="Helical" evidence="1">
    <location>
        <begin position="95"/>
        <end position="116"/>
    </location>
</feature>
<keyword evidence="1" id="KW-0472">Membrane</keyword>
<keyword evidence="1" id="KW-1133">Transmembrane helix</keyword>
<organism evidence="3 4">
    <name type="scientific">Methanosarcina mazei</name>
    <name type="common">Methanosarcina frisia</name>
    <dbReference type="NCBI Taxonomy" id="2209"/>
    <lineage>
        <taxon>Archaea</taxon>
        <taxon>Methanobacteriati</taxon>
        <taxon>Methanobacteriota</taxon>
        <taxon>Stenosarchaea group</taxon>
        <taxon>Methanomicrobia</taxon>
        <taxon>Methanosarcinales</taxon>
        <taxon>Methanosarcinaceae</taxon>
        <taxon>Methanosarcina</taxon>
    </lineage>
</organism>
<reference evidence="3 4" key="1">
    <citation type="journal article" date="2015" name="ISME J.">
        <title>Genomic and phenotypic differentiation among Methanosarcina mazei populations from Columbia River sediment.</title>
        <authorList>
            <person name="Youngblut N.D."/>
            <person name="Wirth J.S."/>
            <person name="Henriksen J.R."/>
            <person name="Smith M."/>
            <person name="Simon H."/>
            <person name="Metcalf W.W."/>
            <person name="Whitaker R.J."/>
        </authorList>
    </citation>
    <scope>NUCLEOTIDE SEQUENCE [LARGE SCALE GENOMIC DNA]</scope>
    <source>
        <strain evidence="3 4">3.H.A.2.4</strain>
    </source>
</reference>
<accession>A0A0F8IW74</accession>
<keyword evidence="1" id="KW-0812">Transmembrane</keyword>
<dbReference type="EMBL" id="JJPP01000013">
    <property type="protein sequence ID" value="KKG83659.1"/>
    <property type="molecule type" value="Genomic_DNA"/>
</dbReference>
<evidence type="ECO:0000259" key="2">
    <source>
        <dbReference type="Pfam" id="PF07760"/>
    </source>
</evidence>
<dbReference type="RefSeq" id="WP_048049832.1">
    <property type="nucleotide sequence ID" value="NZ_JJPP01000013.1"/>
</dbReference>
<dbReference type="PATRIC" id="fig|2209.72.peg.921"/>
<protein>
    <recommendedName>
        <fullName evidence="2">DUF1616 domain-containing protein</fullName>
    </recommendedName>
</protein>
<evidence type="ECO:0000313" key="4">
    <source>
        <dbReference type="Proteomes" id="UP000034817"/>
    </source>
</evidence>
<feature type="transmembrane region" description="Helical" evidence="1">
    <location>
        <begin position="37"/>
        <end position="57"/>
    </location>
</feature>
<dbReference type="InterPro" id="IPR011674">
    <property type="entry name" value="DUF1616"/>
</dbReference>
<dbReference type="Pfam" id="PF07760">
    <property type="entry name" value="DUF1616"/>
    <property type="match status" value="1"/>
</dbReference>
<feature type="domain" description="DUF1616" evidence="2">
    <location>
        <begin position="15"/>
        <end position="290"/>
    </location>
</feature>
<feature type="transmembrane region" description="Helical" evidence="1">
    <location>
        <begin position="12"/>
        <end position="31"/>
    </location>
</feature>
<feature type="transmembrane region" description="Helical" evidence="1">
    <location>
        <begin position="153"/>
        <end position="174"/>
    </location>
</feature>
<comment type="caution">
    <text evidence="3">The sequence shown here is derived from an EMBL/GenBank/DDBJ whole genome shotgun (WGS) entry which is preliminary data.</text>
</comment>
<dbReference type="InterPro" id="IPR014495">
    <property type="entry name" value="UCP018671"/>
</dbReference>
<feature type="transmembrane region" description="Helical" evidence="1">
    <location>
        <begin position="69"/>
        <end position="89"/>
    </location>
</feature>
<proteinExistence type="predicted"/>
<dbReference type="PIRSF" id="PIRSF018671">
    <property type="entry name" value="UCP018671"/>
    <property type="match status" value="1"/>
</dbReference>
<name>A0A0F8IW74_METMZ</name>
<sequence>MAGIKKFPYDLFLIVSHLILTNIFLLVPALNYHSVRIVLSLTMLLFSPGYALIAALFPAKSDLEGIERLILSFGLSIAVVPLIGLWLNFTTWEIRLLPTLISLSIFILVMCGIAYLRRSKLSETEVFEIPFKNAVLSLKAELLKKPGSKVDRALTVFLIFSIFLSVTTFFYVIVTPKEGEQFSEFYILGPEGVAENYPTEYVFREKGTFIVGIVNHEHRPMNYTMEVRLENKSLPLLENLRQVTLAHNETWEEPVTVTPPFEGTDMRLEFLLFNETDKTKPYRSLHLWIDVIKAEEA</sequence>
<evidence type="ECO:0000256" key="1">
    <source>
        <dbReference type="SAM" id="Phobius"/>
    </source>
</evidence>
<gene>
    <name evidence="3" type="ORF">DU55_04205</name>
</gene>
<dbReference type="AlphaFoldDB" id="A0A0F8IW74"/>
<dbReference type="Proteomes" id="UP000034817">
    <property type="component" value="Unassembled WGS sequence"/>
</dbReference>
<evidence type="ECO:0000313" key="3">
    <source>
        <dbReference type="EMBL" id="KKG83659.1"/>
    </source>
</evidence>